<dbReference type="PROSITE" id="PS51892">
    <property type="entry name" value="SUBTILASE"/>
    <property type="match status" value="1"/>
</dbReference>
<keyword evidence="3" id="KW-0378">Hydrolase</keyword>
<keyword evidence="2" id="KW-0645">Protease</keyword>
<evidence type="ECO:0000313" key="9">
    <source>
        <dbReference type="EMBL" id="RHY47740.1"/>
    </source>
</evidence>
<comment type="catalytic activity">
    <reaction evidence="5">
        <text>Hydrolysis of proteins with broad specificity for peptide bonds, and a preference for a large uncharged residue in P1. Hydrolyzes peptide amides.</text>
        <dbReference type="EC" id="3.4.21.62"/>
    </reaction>
</comment>
<feature type="domain" description="Peptidase S8/S53" evidence="8">
    <location>
        <begin position="130"/>
        <end position="178"/>
    </location>
</feature>
<dbReference type="InterPro" id="IPR015500">
    <property type="entry name" value="Peptidase_S8_subtilisin-rel"/>
</dbReference>
<dbReference type="Proteomes" id="UP000266643">
    <property type="component" value="Unassembled WGS sequence"/>
</dbReference>
<dbReference type="PRINTS" id="PR00723">
    <property type="entry name" value="SUBTILISIN"/>
</dbReference>
<evidence type="ECO:0000256" key="5">
    <source>
        <dbReference type="ARBA" id="ARBA00023529"/>
    </source>
</evidence>
<evidence type="ECO:0000256" key="7">
    <source>
        <dbReference type="PROSITE-ProRule" id="PRU01240"/>
    </source>
</evidence>
<dbReference type="PANTHER" id="PTHR43806:SF67">
    <property type="entry name" value="EGF-LIKE DOMAIN-CONTAINING PROTEIN"/>
    <property type="match status" value="1"/>
</dbReference>
<dbReference type="Pfam" id="PF00082">
    <property type="entry name" value="Peptidase_S8"/>
    <property type="match status" value="1"/>
</dbReference>
<reference evidence="9 10" key="1">
    <citation type="submission" date="2018-08" db="EMBL/GenBank/DDBJ databases">
        <title>Aphanomyces genome sequencing and annotation.</title>
        <authorList>
            <person name="Minardi D."/>
            <person name="Oidtmann B."/>
            <person name="Van Der Giezen M."/>
            <person name="Studholme D.J."/>
        </authorList>
    </citation>
    <scope>NUCLEOTIDE SEQUENCE [LARGE SCALE GENOMIC DNA]</scope>
    <source>
        <strain evidence="9 10">D2</strain>
    </source>
</reference>
<dbReference type="InterPro" id="IPR050131">
    <property type="entry name" value="Peptidase_S8_subtilisin-like"/>
</dbReference>
<sequence>VSPPSSPTATGVVVGSIDTGEKYRHEALKHNWRSNKGWFNPYNGMVIVTPVDSAQQGNHTIRTMVGGNGIGVAPEAQWISCLGLYGNSGSSEVLVAFGRFMLCPTRLDGTPPPNGDLPRVQLSVRGHGHVVARGSPTSPPRLLHKSADALNLSWYLKMAGTSMAAPHIAGVVALLKSAGVRLELR</sequence>
<dbReference type="InterPro" id="IPR036852">
    <property type="entry name" value="Peptidase_S8/S53_dom_sf"/>
</dbReference>
<dbReference type="GO" id="GO:0006508">
    <property type="term" value="P:proteolysis"/>
    <property type="evidence" value="ECO:0007669"/>
    <property type="project" value="UniProtKB-KW"/>
</dbReference>
<dbReference type="AlphaFoldDB" id="A0A397CQ59"/>
<dbReference type="InterPro" id="IPR000209">
    <property type="entry name" value="Peptidase_S8/S53_dom"/>
</dbReference>
<evidence type="ECO:0000256" key="3">
    <source>
        <dbReference type="ARBA" id="ARBA00022801"/>
    </source>
</evidence>
<name>A0A397CQ59_APHAT</name>
<accession>A0A397CQ59</accession>
<proteinExistence type="inferred from homology"/>
<gene>
    <name evidence="9" type="ORF">DYB30_012229</name>
</gene>
<keyword evidence="4" id="KW-0720">Serine protease</keyword>
<dbReference type="InterPro" id="IPR023828">
    <property type="entry name" value="Peptidase_S8_Ser-AS"/>
</dbReference>
<evidence type="ECO:0000259" key="8">
    <source>
        <dbReference type="Pfam" id="PF00082"/>
    </source>
</evidence>
<comment type="caution">
    <text evidence="7">Lacks conserved residue(s) required for the propagation of feature annotation.</text>
</comment>
<comment type="similarity">
    <text evidence="1 7">Belongs to the peptidase S8 family.</text>
</comment>
<dbReference type="EMBL" id="QUTD01008051">
    <property type="protein sequence ID" value="RHY47740.1"/>
    <property type="molecule type" value="Genomic_DNA"/>
</dbReference>
<dbReference type="Gene3D" id="3.40.50.200">
    <property type="entry name" value="Peptidase S8/S53 domain"/>
    <property type="match status" value="2"/>
</dbReference>
<protein>
    <recommendedName>
        <fullName evidence="6">subtilisin</fullName>
        <ecNumber evidence="6">3.4.21.62</ecNumber>
    </recommendedName>
</protein>
<evidence type="ECO:0000256" key="6">
    <source>
        <dbReference type="ARBA" id="ARBA00023619"/>
    </source>
</evidence>
<evidence type="ECO:0000256" key="1">
    <source>
        <dbReference type="ARBA" id="ARBA00011073"/>
    </source>
</evidence>
<feature type="non-terminal residue" evidence="9">
    <location>
        <position position="1"/>
    </location>
</feature>
<organism evidence="9 10">
    <name type="scientific">Aphanomyces astaci</name>
    <name type="common">Crayfish plague agent</name>
    <dbReference type="NCBI Taxonomy" id="112090"/>
    <lineage>
        <taxon>Eukaryota</taxon>
        <taxon>Sar</taxon>
        <taxon>Stramenopiles</taxon>
        <taxon>Oomycota</taxon>
        <taxon>Saprolegniomycetes</taxon>
        <taxon>Saprolegniales</taxon>
        <taxon>Verrucalvaceae</taxon>
        <taxon>Aphanomyces</taxon>
    </lineage>
</organism>
<dbReference type="SUPFAM" id="SSF52743">
    <property type="entry name" value="Subtilisin-like"/>
    <property type="match status" value="1"/>
</dbReference>
<dbReference type="EC" id="3.4.21.62" evidence="6"/>
<dbReference type="GO" id="GO:0004252">
    <property type="term" value="F:serine-type endopeptidase activity"/>
    <property type="evidence" value="ECO:0007669"/>
    <property type="project" value="UniProtKB-EC"/>
</dbReference>
<evidence type="ECO:0000313" key="10">
    <source>
        <dbReference type="Proteomes" id="UP000266643"/>
    </source>
</evidence>
<evidence type="ECO:0000256" key="2">
    <source>
        <dbReference type="ARBA" id="ARBA00022670"/>
    </source>
</evidence>
<evidence type="ECO:0000256" key="4">
    <source>
        <dbReference type="ARBA" id="ARBA00022825"/>
    </source>
</evidence>
<comment type="caution">
    <text evidence="9">The sequence shown here is derived from an EMBL/GenBank/DDBJ whole genome shotgun (WGS) entry which is preliminary data.</text>
</comment>
<dbReference type="PANTHER" id="PTHR43806">
    <property type="entry name" value="PEPTIDASE S8"/>
    <property type="match status" value="1"/>
</dbReference>
<dbReference type="PROSITE" id="PS00138">
    <property type="entry name" value="SUBTILASE_SER"/>
    <property type="match status" value="1"/>
</dbReference>